<dbReference type="AlphaFoldDB" id="A0A832LKD2"/>
<evidence type="ECO:0008006" key="3">
    <source>
        <dbReference type="Google" id="ProtNLM"/>
    </source>
</evidence>
<gene>
    <name evidence="2" type="ORF">ENS56_13325</name>
</gene>
<keyword evidence="1" id="KW-0812">Transmembrane</keyword>
<feature type="transmembrane region" description="Helical" evidence="1">
    <location>
        <begin position="151"/>
        <end position="173"/>
    </location>
</feature>
<dbReference type="PANTHER" id="PTHR38454:SF1">
    <property type="entry name" value="INTEGRAL MEMBRANE PROTEIN"/>
    <property type="match status" value="1"/>
</dbReference>
<feature type="transmembrane region" description="Helical" evidence="1">
    <location>
        <begin position="35"/>
        <end position="54"/>
    </location>
</feature>
<feature type="transmembrane region" description="Helical" evidence="1">
    <location>
        <begin position="361"/>
        <end position="378"/>
    </location>
</feature>
<feature type="transmembrane region" description="Helical" evidence="1">
    <location>
        <begin position="820"/>
        <end position="838"/>
    </location>
</feature>
<dbReference type="Pfam" id="PF09586">
    <property type="entry name" value="YfhO"/>
    <property type="match status" value="1"/>
</dbReference>
<name>A0A832LKD2_9BACT</name>
<feature type="transmembrane region" description="Helical" evidence="1">
    <location>
        <begin position="252"/>
        <end position="270"/>
    </location>
</feature>
<sequence length="849" mass="97599">MTKQKKVVKETKSQSESFFSRFNLSELIPQKHHPWIAILIILILFLIFLNPLYFGNKTFQSGDIITMESMKNYIAKDRVGFSLWNPYIFCGMPAYALGTEQTWFNLIYMVYTGIRSAFSSLFSVQYAMWSFYLIVLGITSFFLVRYLTKNTLIALFSAIATSFSTGIIVFLFIGHVTKLTSLCMYPLLFLILLKLKEKITLLDFLLLIVTLQIFIQGFHVQIIFYTLFSAAIYFVFFLVKSLKHKDHFQIKAIFKSAISFVFATIIALLIQSDNFTQIYEYTPYSTRGTESIIEKETPKTQQSESDYYNYHTEWSFSPGEVLTFIVPSYYGFGNSKYKGPLTNNQEVEVNTYFGQMRFVDVAMYMGVLVFLLGIYAMIAFRKEPFVQFLTILTIISLLISFGKNFPVLFDLMFYYFPYFDKFRVPSMILVLVQMSMPVLAGFGLLKLISLREEKNEKIRITLRNIALAVSGIFVLTLLLNDPISNWFIGRVNDYAASIQQSNPRLAQQYQVLAEYTAQMFTTDLMLAILFISVGVWSVYLYVNKKFSADVMVGIFILLTLIDLWRIDARGAKYIDNPDIKNLFTKPDYISFIEQQNEKQPFRIFNLKQDGSIGSFSNNANFHAYFLIEDFYGYSGIKPRAYQDYMDVVGPVNQQLWNMLNVKYIITDQAAVLPGLKPVYNSEKSFVLLNENYLPRMFFVDKVVKMSALEFLNKIKSGEINPKQTAIADDAQLNIESPDSTAEIKITKYDEALIEAEVNASGNNFVFIGNTYHPGWKSYIDGNKTQVYKTNHGYLGIVVPKGSHKVKIEYAPTSFFISKNIALVLSSLVLLGLFITLFLDYRKKRKPIPA</sequence>
<feature type="transmembrane region" description="Helical" evidence="1">
    <location>
        <begin position="385"/>
        <end position="402"/>
    </location>
</feature>
<comment type="caution">
    <text evidence="2">The sequence shown here is derived from an EMBL/GenBank/DDBJ whole genome shotgun (WGS) entry which is preliminary data.</text>
</comment>
<feature type="transmembrane region" description="Helical" evidence="1">
    <location>
        <begin position="422"/>
        <end position="448"/>
    </location>
</feature>
<evidence type="ECO:0000256" key="1">
    <source>
        <dbReference type="SAM" id="Phobius"/>
    </source>
</evidence>
<feature type="transmembrane region" description="Helical" evidence="1">
    <location>
        <begin position="549"/>
        <end position="566"/>
    </location>
</feature>
<keyword evidence="1" id="KW-1133">Transmembrane helix</keyword>
<feature type="transmembrane region" description="Helical" evidence="1">
    <location>
        <begin position="126"/>
        <end position="144"/>
    </location>
</feature>
<feature type="transmembrane region" description="Helical" evidence="1">
    <location>
        <begin position="222"/>
        <end position="240"/>
    </location>
</feature>
<reference evidence="2" key="1">
    <citation type="journal article" date="2020" name="mSystems">
        <title>Genome- and Community-Level Interaction Insights into Carbon Utilization and Element Cycling Functions of Hydrothermarchaeota in Hydrothermal Sediment.</title>
        <authorList>
            <person name="Zhou Z."/>
            <person name="Liu Y."/>
            <person name="Xu W."/>
            <person name="Pan J."/>
            <person name="Luo Z.H."/>
            <person name="Li M."/>
        </authorList>
    </citation>
    <scope>NUCLEOTIDE SEQUENCE [LARGE SCALE GENOMIC DNA]</scope>
    <source>
        <strain evidence="2">SpSt-500</strain>
    </source>
</reference>
<keyword evidence="1" id="KW-0472">Membrane</keyword>
<evidence type="ECO:0000313" key="2">
    <source>
        <dbReference type="EMBL" id="HGT49011.1"/>
    </source>
</evidence>
<organism evidence="2">
    <name type="scientific">Ignavibacterium album</name>
    <dbReference type="NCBI Taxonomy" id="591197"/>
    <lineage>
        <taxon>Bacteria</taxon>
        <taxon>Pseudomonadati</taxon>
        <taxon>Ignavibacteriota</taxon>
        <taxon>Ignavibacteria</taxon>
        <taxon>Ignavibacteriales</taxon>
        <taxon>Ignavibacteriaceae</taxon>
        <taxon>Ignavibacterium</taxon>
    </lineage>
</organism>
<dbReference type="InterPro" id="IPR018580">
    <property type="entry name" value="Uncharacterised_YfhO"/>
</dbReference>
<feature type="transmembrane region" description="Helical" evidence="1">
    <location>
        <begin position="524"/>
        <end position="542"/>
    </location>
</feature>
<proteinExistence type="predicted"/>
<dbReference type="PANTHER" id="PTHR38454">
    <property type="entry name" value="INTEGRAL MEMBRANE PROTEIN-RELATED"/>
    <property type="match status" value="1"/>
</dbReference>
<feature type="transmembrane region" description="Helical" evidence="1">
    <location>
        <begin position="460"/>
        <end position="479"/>
    </location>
</feature>
<accession>A0A832LKD2</accession>
<protein>
    <recommendedName>
        <fullName evidence="3">Bacterial membrane protein YfhO</fullName>
    </recommendedName>
</protein>
<dbReference type="EMBL" id="DSVI01000024">
    <property type="protein sequence ID" value="HGT49011.1"/>
    <property type="molecule type" value="Genomic_DNA"/>
</dbReference>